<dbReference type="KEGG" id="hvg:123407907"/>
<organism evidence="5">
    <name type="scientific">Hordeum vulgare subsp. vulgare</name>
    <name type="common">Domesticated barley</name>
    <dbReference type="NCBI Taxonomy" id="112509"/>
    <lineage>
        <taxon>Eukaryota</taxon>
        <taxon>Viridiplantae</taxon>
        <taxon>Streptophyta</taxon>
        <taxon>Embryophyta</taxon>
        <taxon>Tracheophyta</taxon>
        <taxon>Spermatophyta</taxon>
        <taxon>Magnoliopsida</taxon>
        <taxon>Liliopsida</taxon>
        <taxon>Poales</taxon>
        <taxon>Poaceae</taxon>
        <taxon>BOP clade</taxon>
        <taxon>Pooideae</taxon>
        <taxon>Triticodae</taxon>
        <taxon>Triticeae</taxon>
        <taxon>Hordeinae</taxon>
        <taxon>Hordeum</taxon>
    </lineage>
</organism>
<comment type="similarity">
    <text evidence="1 3">Belongs to the UDP-glycosyltransferase family.</text>
</comment>
<evidence type="ECO:0000313" key="5">
    <source>
        <dbReference type="EMBL" id="BAJ87459.1"/>
    </source>
</evidence>
<dbReference type="Gene3D" id="3.40.50.2000">
    <property type="entry name" value="Glycogen Phosphorylase B"/>
    <property type="match status" value="2"/>
</dbReference>
<dbReference type="Gramene" id="HORVU.MOREX.r3.7HG0667820.1">
    <property type="protein sequence ID" value="HORVU.MOREX.r3.7HG0667820.1"/>
    <property type="gene ID" value="HORVU.MOREX.r3.7HG0667820"/>
</dbReference>
<dbReference type="GeneID" id="123407907"/>
<proteinExistence type="evidence at transcript level"/>
<dbReference type="FunFam" id="3.40.50.2000:FF:000138">
    <property type="entry name" value="Glycosyltransferase"/>
    <property type="match status" value="1"/>
</dbReference>
<gene>
    <name evidence="6" type="primary">LOC123407907</name>
</gene>
<dbReference type="PANTHER" id="PTHR11926:SF1395">
    <property type="entry name" value="GLYCOSYLTRANSFERASE"/>
    <property type="match status" value="1"/>
</dbReference>
<dbReference type="PaxDb" id="4513-MLOC_13654.1"/>
<evidence type="ECO:0000256" key="3">
    <source>
        <dbReference type="RuleBase" id="RU003718"/>
    </source>
</evidence>
<dbReference type="EC" id="2.4.1.-" evidence="4"/>
<dbReference type="RefSeq" id="XP_044957084.1">
    <property type="nucleotide sequence ID" value="XM_045101149.1"/>
</dbReference>
<dbReference type="CDD" id="cd03784">
    <property type="entry name" value="GT1_Gtf-like"/>
    <property type="match status" value="1"/>
</dbReference>
<dbReference type="InterPro" id="IPR035595">
    <property type="entry name" value="UDP_glycos_trans_CS"/>
</dbReference>
<dbReference type="AlphaFoldDB" id="F2CX88"/>
<evidence type="ECO:0000313" key="6">
    <source>
        <dbReference type="EnsemblPlants" id="HORVU.MOREX.r3.7HG0667820.1"/>
    </source>
</evidence>
<protein>
    <recommendedName>
        <fullName evidence="4">Glycosyltransferase</fullName>
        <ecNumber evidence="4">2.4.1.-</ecNumber>
    </recommendedName>
</protein>
<dbReference type="Pfam" id="PF00201">
    <property type="entry name" value="UDPGT"/>
    <property type="match status" value="1"/>
</dbReference>
<dbReference type="EMBL" id="AK356241">
    <property type="protein sequence ID" value="BAJ87459.1"/>
    <property type="molecule type" value="mRNA"/>
</dbReference>
<dbReference type="PANTHER" id="PTHR11926">
    <property type="entry name" value="GLUCOSYL/GLUCURONOSYL TRANSFERASES"/>
    <property type="match status" value="1"/>
</dbReference>
<evidence type="ECO:0000256" key="4">
    <source>
        <dbReference type="RuleBase" id="RU362057"/>
    </source>
</evidence>
<evidence type="ECO:0000256" key="1">
    <source>
        <dbReference type="ARBA" id="ARBA00009995"/>
    </source>
</evidence>
<evidence type="ECO:0000313" key="7">
    <source>
        <dbReference type="Proteomes" id="UP000011116"/>
    </source>
</evidence>
<accession>F2CX88</accession>
<name>F2CX88_HORVV</name>
<sequence length="457" mass="49587">MDSAAAPPCHVLAVPYPGRGHINAMLNLCRLLAARGRVSATVVVTEEWLGLLGSEPATSGVRLEAIPNVVPSEHGRAADMVGFVEAVYTRMEAPFERLLDRLGAAPAAIVADTFVPWTVRVGDRRGVPVCVLSPLSATMFSVQYHFDRLPVASGGTAPPVSDNSDGNDSCLIEKYIPGLKSVRLTDLEPTHSNKIVLNQIVEAYRHVRKAQCVIFTSFYELESDAIGSLRRELPCPVFAVGPCIPFMELQENNAISEEEQGYMAWLDAQPVNSVLYVSLGSYLSVSSAQLDEIAMGLAQSKVKFLWVLRNAGSHMQELVGGSDGVVIQWCDQLKVLCHPSVGGFFTHCGMNSTLEGLYAGVPMLTLPIAFDQPINSRLIVDEWKVGYGLKEKIRDDGIIGREEIAEGVKTLMNCDDVEGTRRRASLMKQASRAAVEVGGSSDSDITSLINYISQFSD</sequence>
<keyword evidence="2 3" id="KW-0808">Transferase</keyword>
<dbReference type="SUPFAM" id="SSF53756">
    <property type="entry name" value="UDP-Glycosyltransferase/glycogen phosphorylase"/>
    <property type="match status" value="1"/>
</dbReference>
<dbReference type="OrthoDB" id="5835829at2759"/>
<reference evidence="6" key="4">
    <citation type="submission" date="2022-01" db="UniProtKB">
        <authorList>
            <consortium name="EnsemblPlants"/>
        </authorList>
    </citation>
    <scope>IDENTIFICATION</scope>
    <source>
        <strain evidence="6">subsp. vulgare</strain>
    </source>
</reference>
<dbReference type="SMR" id="F2CX88"/>
<reference evidence="5" key="1">
    <citation type="journal article" date="2011" name="Plant Physiol.">
        <title>Comprehensive sequence analysis of 24,783 barley full-length cDNAs derived from 12 clone libraries.</title>
        <authorList>
            <person name="Matsumoto T."/>
            <person name="Tanaka T."/>
            <person name="Sakai H."/>
            <person name="Amano N."/>
            <person name="Kanamori H."/>
            <person name="Kurita K."/>
            <person name="Kikuta A."/>
            <person name="Kamiya K."/>
            <person name="Yamamoto M."/>
            <person name="Ikawa H."/>
            <person name="Fujii N."/>
            <person name="Hori K."/>
            <person name="Itoh T."/>
            <person name="Sato K."/>
        </authorList>
    </citation>
    <scope>NUCLEOTIDE SEQUENCE</scope>
    <source>
        <tissue evidence="5">Shoot</tissue>
    </source>
</reference>
<dbReference type="InterPro" id="IPR002213">
    <property type="entry name" value="UDP_glucos_trans"/>
</dbReference>
<keyword evidence="3" id="KW-0328">Glycosyltransferase</keyword>
<reference evidence="6" key="3">
    <citation type="submission" date="2020-10" db="EMBL/GenBank/DDBJ databases">
        <authorList>
            <person name="Scholz U."/>
            <person name="Mascher M."/>
            <person name="Fiebig A."/>
        </authorList>
    </citation>
    <scope>NUCLEOTIDE SEQUENCE [LARGE SCALE GENOMIC DNA]</scope>
    <source>
        <strain evidence="6">cv. Morex</strain>
    </source>
</reference>
<dbReference type="HOGENOM" id="CLU_001724_0_3_1"/>
<dbReference type="PROSITE" id="PS00375">
    <property type="entry name" value="UDPGT"/>
    <property type="match status" value="1"/>
</dbReference>
<dbReference type="eggNOG" id="KOG1192">
    <property type="taxonomic scope" value="Eukaryota"/>
</dbReference>
<reference evidence="7" key="2">
    <citation type="journal article" date="2012" name="Nature">
        <title>A physical, genetic and functional sequence assembly of the barley genome.</title>
        <authorList>
            <consortium name="The International Barley Genome Sequencing Consortium"/>
            <person name="Mayer K.F."/>
            <person name="Waugh R."/>
            <person name="Brown J.W."/>
            <person name="Schulman A."/>
            <person name="Langridge P."/>
            <person name="Platzer M."/>
            <person name="Fincher G.B."/>
            <person name="Muehlbauer G.J."/>
            <person name="Sato K."/>
            <person name="Close T.J."/>
            <person name="Wise R.P."/>
            <person name="Stein N."/>
        </authorList>
    </citation>
    <scope>NUCLEOTIDE SEQUENCE [LARGE SCALE GENOMIC DNA]</scope>
    <source>
        <strain evidence="7">cv. Morex</strain>
    </source>
</reference>
<dbReference type="EnsemblPlants" id="HORVU.MOREX.r3.7HG0667820.1">
    <property type="protein sequence ID" value="HORVU.MOREX.r3.7HG0667820.1"/>
    <property type="gene ID" value="HORVU.MOREX.r3.7HG0667820"/>
</dbReference>
<dbReference type="ExpressionAtlas" id="F2CX88">
    <property type="expression patterns" value="baseline and differential"/>
</dbReference>
<dbReference type="Proteomes" id="UP000011116">
    <property type="component" value="Chromosome 7H"/>
</dbReference>
<dbReference type="STRING" id="112509.F2CX88"/>
<dbReference type="GO" id="GO:0035251">
    <property type="term" value="F:UDP-glucosyltransferase activity"/>
    <property type="evidence" value="ECO:0000318"/>
    <property type="project" value="GO_Central"/>
</dbReference>
<evidence type="ECO:0000256" key="2">
    <source>
        <dbReference type="ARBA" id="ARBA00022679"/>
    </source>
</evidence>
<dbReference type="Gramene" id="HORVU.MOREX.r2.7HG0554080.1">
    <property type="protein sequence ID" value="HORVU.MOREX.r2.7HG0554080.1"/>
    <property type="gene ID" value="HORVU.MOREX.r2.7HG0554080"/>
</dbReference>
<keyword evidence="7" id="KW-1185">Reference proteome</keyword>